<dbReference type="Gene3D" id="3.40.309.10">
    <property type="entry name" value="Aldehyde Dehydrogenase, Chain A, domain 2"/>
    <property type="match status" value="1"/>
</dbReference>
<keyword evidence="4" id="KW-0520">NAD</keyword>
<feature type="active site" evidence="9">
    <location>
        <position position="262"/>
    </location>
</feature>
<evidence type="ECO:0000313" key="13">
    <source>
        <dbReference type="Proteomes" id="UP000199095"/>
    </source>
</evidence>
<dbReference type="InterPro" id="IPR015590">
    <property type="entry name" value="Aldehyde_DH_dom"/>
</dbReference>
<dbReference type="PANTHER" id="PTHR42986">
    <property type="entry name" value="BENZALDEHYDE DEHYDROGENASE YFMT"/>
    <property type="match status" value="1"/>
</dbReference>
<evidence type="ECO:0000256" key="10">
    <source>
        <dbReference type="RuleBase" id="RU003345"/>
    </source>
</evidence>
<sequence length="497" mass="53870">MKRKPLKKEVNRLNKYTKQFIAGEWVEGSSNSVITNSDPYTEEAINEIKGASEEDLNHAYETAKDAQEAWEDKLPGEKQEVMEKAAQIFIERKEEVIDWLIKESGSTRVKAEIEWGATVTTLKEASSFPFRMTGSILPSNVPGKENRVYRSAKGVVTVICPWNFPLVLTMRSVAPALATGNSVVLKPASATPITSGFLLADIFEQAGLPKGVLSVIVGKGSEIGDAIVEHPVPKLVSFTGSTEVGRRIGEIAGRTLKEVALELGGNNVLIVLNDADIERAAEAAAFGSYLHQGQICMSLNRVVVDAGIYDEFIETFREKVSQLKAGDPSDADTAVGPLINHSEVKRIQQEIESSQAKGARVVIGGQAEGNVLDPTILADVTNDMPVAQNEMFGPVSSVIKAADEQDAIRIANDSPYGLSGAVFSGDIHHGVKVAKQIETGMIHVNDQSVNEEAHVAFGGEKGSGVGRFGGEWAIEKFTTVKWISVQEEDRFFPFFKQ</sequence>
<proteinExistence type="inferred from homology"/>
<comment type="catalytic activity">
    <reaction evidence="6">
        <text>salicylaldehyde + NAD(+) + H2O = salicylate + NADH + 2 H(+)</text>
        <dbReference type="Rhea" id="RHEA:18537"/>
        <dbReference type="ChEBI" id="CHEBI:15377"/>
        <dbReference type="ChEBI" id="CHEBI:15378"/>
        <dbReference type="ChEBI" id="CHEBI:16008"/>
        <dbReference type="ChEBI" id="CHEBI:30762"/>
        <dbReference type="ChEBI" id="CHEBI:57540"/>
        <dbReference type="ChEBI" id="CHEBI:57945"/>
        <dbReference type="EC" id="1.2.1.65"/>
    </reaction>
</comment>
<dbReference type="InterPro" id="IPR016161">
    <property type="entry name" value="Ald_DH/histidinol_DH"/>
</dbReference>
<dbReference type="STRING" id="237682.SAMN05421676_11489"/>
<evidence type="ECO:0000256" key="6">
    <source>
        <dbReference type="ARBA" id="ARBA00050596"/>
    </source>
</evidence>
<evidence type="ECO:0000259" key="11">
    <source>
        <dbReference type="Pfam" id="PF00171"/>
    </source>
</evidence>
<name>A0A1I0IXP5_9BACI</name>
<dbReference type="SUPFAM" id="SSF53720">
    <property type="entry name" value="ALDH-like"/>
    <property type="match status" value="1"/>
</dbReference>
<dbReference type="FunFam" id="3.40.309.10:FF:000010">
    <property type="entry name" value="Gamma-aminobutyraldehyde dehydrogenase"/>
    <property type="match status" value="1"/>
</dbReference>
<keyword evidence="3 10" id="KW-0560">Oxidoreductase</keyword>
<evidence type="ECO:0000256" key="9">
    <source>
        <dbReference type="PROSITE-ProRule" id="PRU10007"/>
    </source>
</evidence>
<comment type="pathway">
    <text evidence="5">Aromatic compound metabolism; naphthalene degradation.</text>
</comment>
<dbReference type="GO" id="GO:0018485">
    <property type="term" value="F:salicylaldehyde dehydrogenase (NAD+) activity"/>
    <property type="evidence" value="ECO:0007669"/>
    <property type="project" value="UniProtKB-EC"/>
</dbReference>
<evidence type="ECO:0000256" key="2">
    <source>
        <dbReference type="ARBA" id="ARBA00022797"/>
    </source>
</evidence>
<gene>
    <name evidence="12" type="ORF">SAMN05421676_11489</name>
</gene>
<dbReference type="AlphaFoldDB" id="A0A1I0IXP5"/>
<dbReference type="FunFam" id="3.40.605.10:FF:000007">
    <property type="entry name" value="NAD/NADP-dependent betaine aldehyde dehydrogenase"/>
    <property type="match status" value="1"/>
</dbReference>
<dbReference type="InterPro" id="IPR016163">
    <property type="entry name" value="Ald_DH_C"/>
</dbReference>
<dbReference type="PROSITE" id="PS00687">
    <property type="entry name" value="ALDEHYDE_DEHYDR_GLU"/>
    <property type="match status" value="1"/>
</dbReference>
<dbReference type="Pfam" id="PF00171">
    <property type="entry name" value="Aldedh"/>
    <property type="match status" value="1"/>
</dbReference>
<dbReference type="Gene3D" id="3.40.605.10">
    <property type="entry name" value="Aldehyde Dehydrogenase, Chain A, domain 1"/>
    <property type="match status" value="1"/>
</dbReference>
<organism evidence="12 13">
    <name type="scientific">Salinibacillus kushneri</name>
    <dbReference type="NCBI Taxonomy" id="237682"/>
    <lineage>
        <taxon>Bacteria</taxon>
        <taxon>Bacillati</taxon>
        <taxon>Bacillota</taxon>
        <taxon>Bacilli</taxon>
        <taxon>Bacillales</taxon>
        <taxon>Bacillaceae</taxon>
        <taxon>Salinibacillus</taxon>
    </lineage>
</organism>
<dbReference type="EMBL" id="FOHJ01000014">
    <property type="protein sequence ID" value="SEU01925.1"/>
    <property type="molecule type" value="Genomic_DNA"/>
</dbReference>
<dbReference type="OrthoDB" id="9762913at2"/>
<accession>A0A1I0IXP5</accession>
<keyword evidence="13" id="KW-1185">Reference proteome</keyword>
<comment type="similarity">
    <text evidence="1 10">Belongs to the aldehyde dehydrogenase family.</text>
</comment>
<evidence type="ECO:0000256" key="8">
    <source>
        <dbReference type="ARBA" id="ARBA00070319"/>
    </source>
</evidence>
<dbReference type="InterPro" id="IPR029510">
    <property type="entry name" value="Ald_DH_CS_GLU"/>
</dbReference>
<evidence type="ECO:0000256" key="7">
    <source>
        <dbReference type="ARBA" id="ARBA00066992"/>
    </source>
</evidence>
<dbReference type="InterPro" id="IPR016162">
    <property type="entry name" value="Ald_DH_N"/>
</dbReference>
<evidence type="ECO:0000256" key="4">
    <source>
        <dbReference type="ARBA" id="ARBA00023027"/>
    </source>
</evidence>
<evidence type="ECO:0000256" key="5">
    <source>
        <dbReference type="ARBA" id="ARBA00035632"/>
    </source>
</evidence>
<dbReference type="Proteomes" id="UP000199095">
    <property type="component" value="Unassembled WGS sequence"/>
</dbReference>
<dbReference type="PANTHER" id="PTHR42986:SF1">
    <property type="entry name" value="BENZALDEHYDE DEHYDROGENASE YFMT"/>
    <property type="match status" value="1"/>
</dbReference>
<evidence type="ECO:0000313" key="12">
    <source>
        <dbReference type="EMBL" id="SEU01925.1"/>
    </source>
</evidence>
<dbReference type="CDD" id="cd07151">
    <property type="entry name" value="ALDH_HBenzADH"/>
    <property type="match status" value="1"/>
</dbReference>
<evidence type="ECO:0000256" key="3">
    <source>
        <dbReference type="ARBA" id="ARBA00023002"/>
    </source>
</evidence>
<evidence type="ECO:0000256" key="1">
    <source>
        <dbReference type="ARBA" id="ARBA00009986"/>
    </source>
</evidence>
<dbReference type="EC" id="1.2.1.65" evidence="7"/>
<reference evidence="13" key="1">
    <citation type="submission" date="2016-10" db="EMBL/GenBank/DDBJ databases">
        <authorList>
            <person name="Varghese N."/>
            <person name="Submissions S."/>
        </authorList>
    </citation>
    <scope>NUCLEOTIDE SEQUENCE [LARGE SCALE GENOMIC DNA]</scope>
    <source>
        <strain evidence="13">CGMCC 1.3566</strain>
    </source>
</reference>
<protein>
    <recommendedName>
        <fullName evidence="8">Salicylaldehyde dehydrogenase</fullName>
        <ecNumber evidence="7">1.2.1.65</ecNumber>
    </recommendedName>
</protein>
<dbReference type="RefSeq" id="WP_093137361.1">
    <property type="nucleotide sequence ID" value="NZ_FOHJ01000014.1"/>
</dbReference>
<feature type="domain" description="Aldehyde dehydrogenase" evidence="11">
    <location>
        <begin position="25"/>
        <end position="483"/>
    </location>
</feature>
<keyword evidence="2" id="KW-0058">Aromatic hydrocarbons catabolism</keyword>